<sequence>MSTSFDVMVIGGGPGGYVAAIRAAQLGLRTALVEERHLGGICLNWGCIPTKALLQGAEVAHTLAHAGDFGFSTGAVNFDIKRLVRHSREVAERLSGGIGYLMDKNNITLVDGRARLVGKGSLSVEADGRSLAYRADHIILATGARPRALPGVAPDGDRVWSYFEAMVPESLPESLLVIGSGAIGMEFSSLYHDLGVDVTLVEALGQLMPQEDAEVSGFARQLYERRGIKVRTATRVSAVRPDSDCVTCTLQAADGSEQTVTVERVILAAGVQGNIEDIGLEELGVQTEGSFISTDAWCRTNVAGIYAIGDVAGPPCLAHKASHEGVICVEKLAGVAGVYPLDGERVPGCTYCRPQVASVGLTEAAARATGRPVAVGRCNLQANGKALATGDASGFVKTVFDAASGELLGAHMIGPDVTEQIQGFGLAQSLEATDADLAATLFAHPTLSEAMHEAVLDAMGRALHQ</sequence>
<dbReference type="InterPro" id="IPR023753">
    <property type="entry name" value="FAD/NAD-binding_dom"/>
</dbReference>
<keyword evidence="9 14" id="KW-0520">NAD</keyword>
<feature type="domain" description="FAD/NAD(P)-binding" evidence="18">
    <location>
        <begin position="5"/>
        <end position="325"/>
    </location>
</feature>
<comment type="cofactor">
    <cofactor evidence="14 16">
        <name>FAD</name>
        <dbReference type="ChEBI" id="CHEBI:57692"/>
    </cofactor>
    <text evidence="14 16">Binds 1 FAD per subunit.</text>
</comment>
<comment type="miscellaneous">
    <text evidence="16">The active site is a redox-active disulfide bond.</text>
</comment>
<evidence type="ECO:0000256" key="7">
    <source>
        <dbReference type="ARBA" id="ARBA00022827"/>
    </source>
</evidence>
<comment type="subcellular location">
    <subcellularLocation>
        <location evidence="1">Cytoplasm</location>
    </subcellularLocation>
</comment>
<comment type="similarity">
    <text evidence="2 16">Belongs to the class-I pyridine nucleotide-disulfide oxidoreductase family.</text>
</comment>
<keyword evidence="10" id="KW-1015">Disulfide bond</keyword>
<dbReference type="InterPro" id="IPR050151">
    <property type="entry name" value="Class-I_Pyr_Nuc-Dis_Oxidored"/>
</dbReference>
<organism evidence="19 20">
    <name type="scientific">Seongchinamella sediminis</name>
    <dbReference type="NCBI Taxonomy" id="2283635"/>
    <lineage>
        <taxon>Bacteria</taxon>
        <taxon>Pseudomonadati</taxon>
        <taxon>Pseudomonadota</taxon>
        <taxon>Gammaproteobacteria</taxon>
        <taxon>Cellvibrionales</taxon>
        <taxon>Halieaceae</taxon>
        <taxon>Seongchinamella</taxon>
    </lineage>
</organism>
<keyword evidence="6 16" id="KW-0285">Flavoprotein</keyword>
<evidence type="ECO:0000259" key="18">
    <source>
        <dbReference type="Pfam" id="PF07992"/>
    </source>
</evidence>
<dbReference type="PANTHER" id="PTHR22912:SF217">
    <property type="entry name" value="DIHYDROLIPOYL DEHYDROGENASE"/>
    <property type="match status" value="1"/>
</dbReference>
<dbReference type="EMBL" id="QRAN01000006">
    <property type="protein sequence ID" value="RLQ22386.1"/>
    <property type="molecule type" value="Genomic_DNA"/>
</dbReference>
<keyword evidence="20" id="KW-1185">Reference proteome</keyword>
<dbReference type="Pfam" id="PF07992">
    <property type="entry name" value="Pyr_redox_2"/>
    <property type="match status" value="1"/>
</dbReference>
<keyword evidence="7 14" id="KW-0274">FAD</keyword>
<dbReference type="InterPro" id="IPR036188">
    <property type="entry name" value="FAD/NAD-bd_sf"/>
</dbReference>
<evidence type="ECO:0000256" key="9">
    <source>
        <dbReference type="ARBA" id="ARBA00023027"/>
    </source>
</evidence>
<dbReference type="InterPro" id="IPR016156">
    <property type="entry name" value="FAD/NAD-linked_Rdtase_dimer_sf"/>
</dbReference>
<dbReference type="GO" id="GO:0004148">
    <property type="term" value="F:dihydrolipoyl dehydrogenase (NADH) activity"/>
    <property type="evidence" value="ECO:0007669"/>
    <property type="project" value="UniProtKB-EC"/>
</dbReference>
<evidence type="ECO:0000256" key="16">
    <source>
        <dbReference type="RuleBase" id="RU003692"/>
    </source>
</evidence>
<protein>
    <recommendedName>
        <fullName evidence="4 16">Dihydrolipoyl dehydrogenase</fullName>
        <ecNumber evidence="3 16">1.8.1.4</ecNumber>
    </recommendedName>
</protein>
<evidence type="ECO:0000256" key="2">
    <source>
        <dbReference type="ARBA" id="ARBA00007532"/>
    </source>
</evidence>
<evidence type="ECO:0000256" key="6">
    <source>
        <dbReference type="ARBA" id="ARBA00022630"/>
    </source>
</evidence>
<comment type="catalytic activity">
    <reaction evidence="12 16">
        <text>N(6)-[(R)-dihydrolipoyl]-L-lysyl-[protein] + NAD(+) = N(6)-[(R)-lipoyl]-L-lysyl-[protein] + NADH + H(+)</text>
        <dbReference type="Rhea" id="RHEA:15045"/>
        <dbReference type="Rhea" id="RHEA-COMP:10474"/>
        <dbReference type="Rhea" id="RHEA-COMP:10475"/>
        <dbReference type="ChEBI" id="CHEBI:15378"/>
        <dbReference type="ChEBI" id="CHEBI:57540"/>
        <dbReference type="ChEBI" id="CHEBI:57945"/>
        <dbReference type="ChEBI" id="CHEBI:83099"/>
        <dbReference type="ChEBI" id="CHEBI:83100"/>
        <dbReference type="EC" id="1.8.1.4"/>
    </reaction>
</comment>
<dbReference type="InterPro" id="IPR004099">
    <property type="entry name" value="Pyr_nucl-diS_OxRdtase_dimer"/>
</dbReference>
<feature type="binding site" evidence="14">
    <location>
        <position position="51"/>
    </location>
    <ligand>
        <name>FAD</name>
        <dbReference type="ChEBI" id="CHEBI:57692"/>
    </ligand>
</feature>
<evidence type="ECO:0000256" key="13">
    <source>
        <dbReference type="PIRSR" id="PIRSR000350-2"/>
    </source>
</evidence>
<dbReference type="FunFam" id="3.30.390.30:FF:000001">
    <property type="entry name" value="Dihydrolipoyl dehydrogenase"/>
    <property type="match status" value="1"/>
</dbReference>
<dbReference type="EC" id="1.8.1.4" evidence="3 16"/>
<feature type="binding site" evidence="14">
    <location>
        <position position="202"/>
    </location>
    <ligand>
        <name>NAD(+)</name>
        <dbReference type="ChEBI" id="CHEBI:57540"/>
    </ligand>
</feature>
<dbReference type="NCBIfam" id="TIGR01350">
    <property type="entry name" value="lipoamide_DH"/>
    <property type="match status" value="1"/>
</dbReference>
<evidence type="ECO:0000313" key="20">
    <source>
        <dbReference type="Proteomes" id="UP000265509"/>
    </source>
</evidence>
<dbReference type="SUPFAM" id="SSF51905">
    <property type="entry name" value="FAD/NAD(P)-binding domain"/>
    <property type="match status" value="1"/>
</dbReference>
<dbReference type="PRINTS" id="PR00368">
    <property type="entry name" value="FADPNR"/>
</dbReference>
<dbReference type="PIRSF" id="PIRSF000350">
    <property type="entry name" value="Mercury_reductase_MerA"/>
    <property type="match status" value="1"/>
</dbReference>
<evidence type="ECO:0000256" key="11">
    <source>
        <dbReference type="ARBA" id="ARBA00023284"/>
    </source>
</evidence>
<dbReference type="GO" id="GO:0005737">
    <property type="term" value="C:cytoplasm"/>
    <property type="evidence" value="ECO:0007669"/>
    <property type="project" value="UniProtKB-SubCell"/>
</dbReference>
<dbReference type="InterPro" id="IPR006258">
    <property type="entry name" value="Lipoamide_DH"/>
</dbReference>
<dbReference type="OrthoDB" id="9800167at2"/>
<keyword evidence="5" id="KW-0963">Cytoplasm</keyword>
<dbReference type="InterPro" id="IPR001100">
    <property type="entry name" value="Pyr_nuc-diS_OxRdtase"/>
</dbReference>
<keyword evidence="14" id="KW-0547">Nucleotide-binding</keyword>
<evidence type="ECO:0000259" key="17">
    <source>
        <dbReference type="Pfam" id="PF02852"/>
    </source>
</evidence>
<dbReference type="PANTHER" id="PTHR22912">
    <property type="entry name" value="DISULFIDE OXIDOREDUCTASE"/>
    <property type="match status" value="1"/>
</dbReference>
<evidence type="ECO:0000256" key="14">
    <source>
        <dbReference type="PIRSR" id="PIRSR000350-3"/>
    </source>
</evidence>
<proteinExistence type="inferred from homology"/>
<dbReference type="GO" id="GO:0050660">
    <property type="term" value="F:flavin adenine dinucleotide binding"/>
    <property type="evidence" value="ECO:0007669"/>
    <property type="project" value="InterPro"/>
</dbReference>
<evidence type="ECO:0000256" key="3">
    <source>
        <dbReference type="ARBA" id="ARBA00012608"/>
    </source>
</evidence>
<dbReference type="Pfam" id="PF02852">
    <property type="entry name" value="Pyr_redox_dim"/>
    <property type="match status" value="1"/>
</dbReference>
<gene>
    <name evidence="19" type="primary">lpdA</name>
    <name evidence="19" type="ORF">DWB85_07115</name>
</gene>
<evidence type="ECO:0000256" key="1">
    <source>
        <dbReference type="ARBA" id="ARBA00004496"/>
    </source>
</evidence>
<evidence type="ECO:0000256" key="15">
    <source>
        <dbReference type="PIRSR" id="PIRSR000350-4"/>
    </source>
</evidence>
<feature type="disulfide bond" description="Redox-active" evidence="15">
    <location>
        <begin position="42"/>
        <end position="47"/>
    </location>
</feature>
<dbReference type="PRINTS" id="PR00411">
    <property type="entry name" value="PNDRDTASEI"/>
</dbReference>
<name>A0A3L7DYU5_9GAMM</name>
<evidence type="ECO:0000256" key="10">
    <source>
        <dbReference type="ARBA" id="ARBA00023157"/>
    </source>
</evidence>
<reference evidence="19 20" key="1">
    <citation type="submission" date="2018-07" db="EMBL/GenBank/DDBJ databases">
        <title>Halioglobus sp. genome submission.</title>
        <authorList>
            <person name="Ye M.-Q."/>
            <person name="Du Z.-J."/>
        </authorList>
    </citation>
    <scope>NUCLEOTIDE SEQUENCE [LARGE SCALE GENOMIC DNA]</scope>
    <source>
        <strain evidence="19 20">U0301</strain>
    </source>
</reference>
<dbReference type="SUPFAM" id="SSF55424">
    <property type="entry name" value="FAD/NAD-linked reductases, dimerisation (C-terminal) domain"/>
    <property type="match status" value="1"/>
</dbReference>
<dbReference type="Gene3D" id="3.50.50.60">
    <property type="entry name" value="FAD/NAD(P)-binding domain"/>
    <property type="match status" value="2"/>
</dbReference>
<dbReference type="InterPro" id="IPR012999">
    <property type="entry name" value="Pyr_OxRdtase_I_AS"/>
</dbReference>
<dbReference type="GO" id="GO:0006103">
    <property type="term" value="P:2-oxoglutarate metabolic process"/>
    <property type="evidence" value="ECO:0007669"/>
    <property type="project" value="TreeGrafter"/>
</dbReference>
<feature type="active site" description="Proton acceptor" evidence="13">
    <location>
        <position position="444"/>
    </location>
</feature>
<dbReference type="RefSeq" id="WP_117953527.1">
    <property type="nucleotide sequence ID" value="NZ_QRAN01000006.1"/>
</dbReference>
<dbReference type="PROSITE" id="PS00076">
    <property type="entry name" value="PYRIDINE_REDOX_1"/>
    <property type="match status" value="1"/>
</dbReference>
<dbReference type="AlphaFoldDB" id="A0A3L7DYU5"/>
<evidence type="ECO:0000256" key="8">
    <source>
        <dbReference type="ARBA" id="ARBA00023002"/>
    </source>
</evidence>
<evidence type="ECO:0000256" key="5">
    <source>
        <dbReference type="ARBA" id="ARBA00022490"/>
    </source>
</evidence>
<evidence type="ECO:0000256" key="4">
    <source>
        <dbReference type="ARBA" id="ARBA00016961"/>
    </source>
</evidence>
<feature type="binding site" evidence="14">
    <location>
        <begin position="179"/>
        <end position="186"/>
    </location>
    <ligand>
        <name>NAD(+)</name>
        <dbReference type="ChEBI" id="CHEBI:57540"/>
    </ligand>
</feature>
<accession>A0A3L7DYU5</accession>
<feature type="binding site" evidence="14">
    <location>
        <position position="310"/>
    </location>
    <ligand>
        <name>FAD</name>
        <dbReference type="ChEBI" id="CHEBI:57692"/>
    </ligand>
</feature>
<feature type="binding site" evidence="14">
    <location>
        <position position="270"/>
    </location>
    <ligand>
        <name>NAD(+)</name>
        <dbReference type="ChEBI" id="CHEBI:57540"/>
    </ligand>
</feature>
<feature type="domain" description="Pyridine nucleotide-disulphide oxidoreductase dimerisation" evidence="17">
    <location>
        <begin position="346"/>
        <end position="454"/>
    </location>
</feature>
<dbReference type="Proteomes" id="UP000265509">
    <property type="component" value="Unassembled WGS sequence"/>
</dbReference>
<keyword evidence="11 16" id="KW-0676">Redox-active center</keyword>
<dbReference type="Gene3D" id="3.30.390.30">
    <property type="match status" value="1"/>
</dbReference>
<keyword evidence="8 16" id="KW-0560">Oxidoreductase</keyword>
<comment type="caution">
    <text evidence="19">The sequence shown here is derived from an EMBL/GenBank/DDBJ whole genome shotgun (WGS) entry which is preliminary data.</text>
</comment>
<evidence type="ECO:0000313" key="19">
    <source>
        <dbReference type="EMBL" id="RLQ22386.1"/>
    </source>
</evidence>
<evidence type="ECO:0000256" key="12">
    <source>
        <dbReference type="ARBA" id="ARBA00049187"/>
    </source>
</evidence>